<reference evidence="1 2" key="1">
    <citation type="submission" date="2021-01" db="EMBL/GenBank/DDBJ databases">
        <title>Genomic Encyclopedia of Type Strains, Phase IV (KMG-IV): sequencing the most valuable type-strain genomes for metagenomic binning, comparative biology and taxonomic classification.</title>
        <authorList>
            <person name="Goeker M."/>
        </authorList>
    </citation>
    <scope>NUCLEOTIDE SEQUENCE [LARGE SCALE GENOMIC DNA]</scope>
    <source>
        <strain evidence="1 2">DSM 25540</strain>
    </source>
</reference>
<sequence length="63" mass="7509">MRAKCLLCDRVDSLNDEDPQTKKLRNRPIHTYTCKDCYERIAKRTEERLATGNYHIPHHKNNP</sequence>
<dbReference type="Pfam" id="PF09963">
    <property type="entry name" value="DUF2197"/>
    <property type="match status" value="1"/>
</dbReference>
<name>A0ABS2PI99_9BACL</name>
<proteinExistence type="predicted"/>
<dbReference type="Proteomes" id="UP000741863">
    <property type="component" value="Unassembled WGS sequence"/>
</dbReference>
<dbReference type="RefSeq" id="WP_042359845.1">
    <property type="nucleotide sequence ID" value="NZ_JAFBEC010000023.1"/>
</dbReference>
<accession>A0ABS2PI99</accession>
<keyword evidence="2" id="KW-1185">Reference proteome</keyword>
<evidence type="ECO:0000313" key="2">
    <source>
        <dbReference type="Proteomes" id="UP000741863"/>
    </source>
</evidence>
<organism evidence="1 2">
    <name type="scientific">Geomicrobium sediminis</name>
    <dbReference type="NCBI Taxonomy" id="1347788"/>
    <lineage>
        <taxon>Bacteria</taxon>
        <taxon>Bacillati</taxon>
        <taxon>Bacillota</taxon>
        <taxon>Bacilli</taxon>
        <taxon>Bacillales</taxon>
        <taxon>Geomicrobium</taxon>
    </lineage>
</organism>
<evidence type="ECO:0000313" key="1">
    <source>
        <dbReference type="EMBL" id="MBM7635066.1"/>
    </source>
</evidence>
<gene>
    <name evidence="1" type="ORF">JOD17_004209</name>
</gene>
<dbReference type="EMBL" id="JAFBEC010000023">
    <property type="protein sequence ID" value="MBM7635066.1"/>
    <property type="molecule type" value="Genomic_DNA"/>
</dbReference>
<comment type="caution">
    <text evidence="1">The sequence shown here is derived from an EMBL/GenBank/DDBJ whole genome shotgun (WGS) entry which is preliminary data.</text>
</comment>
<protein>
    <submittedName>
        <fullName evidence="1">Uncharacterized protein YlaI</fullName>
    </submittedName>
</protein>
<dbReference type="InterPro" id="IPR019241">
    <property type="entry name" value="DUF2197"/>
</dbReference>